<dbReference type="RefSeq" id="WP_123046147.1">
    <property type="nucleotide sequence ID" value="NZ_RDSR01000016.1"/>
</dbReference>
<dbReference type="Gene3D" id="3.30.70.100">
    <property type="match status" value="1"/>
</dbReference>
<evidence type="ECO:0000259" key="2">
    <source>
        <dbReference type="PROSITE" id="PS50846"/>
    </source>
</evidence>
<reference evidence="3 4" key="1">
    <citation type="submission" date="2018-11" db="EMBL/GenBank/DDBJ databases">
        <title>Cryobacterium sp. nov., isolated from rhizosphere soil of lettuce.</title>
        <authorList>
            <person name="Wang Y."/>
        </authorList>
    </citation>
    <scope>NUCLEOTIDE SEQUENCE [LARGE SCALE GENOMIC DNA]</scope>
    <source>
        <strain evidence="3 4">NEAU-85</strain>
    </source>
</reference>
<dbReference type="AlphaFoldDB" id="A0A3M8L1D6"/>
<comment type="caution">
    <text evidence="3">The sequence shown here is derived from an EMBL/GenBank/DDBJ whole genome shotgun (WGS) entry which is preliminary data.</text>
</comment>
<dbReference type="PROSITE" id="PS01047">
    <property type="entry name" value="HMA_1"/>
    <property type="match status" value="1"/>
</dbReference>
<dbReference type="InterPro" id="IPR006121">
    <property type="entry name" value="HMA_dom"/>
</dbReference>
<dbReference type="PROSITE" id="PS50846">
    <property type="entry name" value="HMA_2"/>
    <property type="match status" value="1"/>
</dbReference>
<organism evidence="3 4">
    <name type="scientific">Cryobacterium tepidiphilum</name>
    <dbReference type="NCBI Taxonomy" id="2486026"/>
    <lineage>
        <taxon>Bacteria</taxon>
        <taxon>Bacillati</taxon>
        <taxon>Actinomycetota</taxon>
        <taxon>Actinomycetes</taxon>
        <taxon>Micrococcales</taxon>
        <taxon>Microbacteriaceae</taxon>
        <taxon>Cryobacterium</taxon>
    </lineage>
</organism>
<keyword evidence="4" id="KW-1185">Reference proteome</keyword>
<gene>
    <name evidence="3" type="ORF">EEJ31_09930</name>
</gene>
<evidence type="ECO:0000313" key="3">
    <source>
        <dbReference type="EMBL" id="RNE59350.1"/>
    </source>
</evidence>
<dbReference type="Pfam" id="PF00403">
    <property type="entry name" value="HMA"/>
    <property type="match status" value="1"/>
</dbReference>
<protein>
    <submittedName>
        <fullName evidence="3">Copper chaperone</fullName>
    </submittedName>
</protein>
<dbReference type="Proteomes" id="UP000279859">
    <property type="component" value="Unassembled WGS sequence"/>
</dbReference>
<dbReference type="InterPro" id="IPR036163">
    <property type="entry name" value="HMA_dom_sf"/>
</dbReference>
<dbReference type="SUPFAM" id="SSF55008">
    <property type="entry name" value="HMA, heavy metal-associated domain"/>
    <property type="match status" value="1"/>
</dbReference>
<keyword evidence="1" id="KW-0479">Metal-binding</keyword>
<proteinExistence type="predicted"/>
<dbReference type="InterPro" id="IPR017969">
    <property type="entry name" value="Heavy-metal-associated_CS"/>
</dbReference>
<name>A0A3M8L1D6_9MICO</name>
<sequence>MEDLNDLGLTDVNDGCSCCGHASEVSTPDATRSTAPVHTDYLVSGMTCSHCVASVTEEVSALEGVESVSVDLVASGASCVRINSAEALDVSLVRTAIEEAGYELAGPNG</sequence>
<evidence type="ECO:0000313" key="4">
    <source>
        <dbReference type="Proteomes" id="UP000279859"/>
    </source>
</evidence>
<evidence type="ECO:0000256" key="1">
    <source>
        <dbReference type="ARBA" id="ARBA00022723"/>
    </source>
</evidence>
<dbReference type="EMBL" id="RDSR01000016">
    <property type="protein sequence ID" value="RNE59350.1"/>
    <property type="molecule type" value="Genomic_DNA"/>
</dbReference>
<dbReference type="CDD" id="cd00371">
    <property type="entry name" value="HMA"/>
    <property type="match status" value="1"/>
</dbReference>
<dbReference type="OrthoDB" id="9813965at2"/>
<dbReference type="GO" id="GO:0046872">
    <property type="term" value="F:metal ion binding"/>
    <property type="evidence" value="ECO:0007669"/>
    <property type="project" value="UniProtKB-KW"/>
</dbReference>
<feature type="domain" description="HMA" evidence="2">
    <location>
        <begin position="37"/>
        <end position="105"/>
    </location>
</feature>
<accession>A0A3M8L1D6</accession>